<reference evidence="5" key="1">
    <citation type="submission" date="2024-04" db="EMBL/GenBank/DDBJ databases">
        <title>Phylogenomic analyses of a clade within the roseobacter group suggest taxonomic reassignments of species of the genera Aestuariivita, Citreicella, Loktanella, Nautella, Pelagibaca, Ruegeria, Thalassobius, Thiobacimonas and Tropicibacter, and the proposal o.</title>
        <authorList>
            <person name="Jeon C.O."/>
        </authorList>
    </citation>
    <scope>NUCLEOTIDE SEQUENCE [LARGE SCALE GENOMIC DNA]</scope>
    <source>
        <strain evidence="5">SS1-5</strain>
    </source>
</reference>
<evidence type="ECO:0000313" key="4">
    <source>
        <dbReference type="EMBL" id="WZU67177.1"/>
    </source>
</evidence>
<evidence type="ECO:0000256" key="1">
    <source>
        <dbReference type="SAM" id="MobiDB-lite"/>
    </source>
</evidence>
<dbReference type="Proteomes" id="UP001470809">
    <property type="component" value="Chromosome"/>
</dbReference>
<evidence type="ECO:0000313" key="5">
    <source>
        <dbReference type="Proteomes" id="UP001470809"/>
    </source>
</evidence>
<keyword evidence="5" id="KW-1185">Reference proteome</keyword>
<dbReference type="EMBL" id="CP151767">
    <property type="protein sequence ID" value="WZU67177.1"/>
    <property type="molecule type" value="Genomic_DNA"/>
</dbReference>
<evidence type="ECO:0000256" key="2">
    <source>
        <dbReference type="SAM" id="Phobius"/>
    </source>
</evidence>
<protein>
    <submittedName>
        <fullName evidence="4">DUF3592 domain-containing protein</fullName>
    </submittedName>
</protein>
<evidence type="ECO:0000259" key="3">
    <source>
        <dbReference type="Pfam" id="PF12158"/>
    </source>
</evidence>
<name>A0AAN0MCX6_9RHOB</name>
<sequence length="249" mass="27976">MSKLKLTEPRSWFSLFLAHYGWAAMIAGLALLGLTIASTYNYRVGAEFARAGQSITAEVVDRDIEVDDGDKSYYLTFRFTPKGRVYAIRKKVGERYYNRHELGSSAEIYYLPRKPAIIQTYQGEYRNDGILLQVFALIAGVAACVGLVWSGGYANSAVKARRYGARIAAEVVSQEVVRDRHGDDSGDRRLIWRDADGRRGRSLPHGKAYLKSWPAGATIHVYRGPKRSWWEGDVGPRAPHPRPVPRVDQ</sequence>
<dbReference type="KEGG" id="yrh:AABB31_19820"/>
<gene>
    <name evidence="4" type="ORF">AABB31_19820</name>
</gene>
<organism evidence="4 5">
    <name type="scientific">Yoonia rhodophyticola</name>
    <dbReference type="NCBI Taxonomy" id="3137370"/>
    <lineage>
        <taxon>Bacteria</taxon>
        <taxon>Pseudomonadati</taxon>
        <taxon>Pseudomonadota</taxon>
        <taxon>Alphaproteobacteria</taxon>
        <taxon>Rhodobacterales</taxon>
        <taxon>Paracoccaceae</taxon>
        <taxon>Yoonia</taxon>
    </lineage>
</organism>
<accession>A0AAN0MCX6</accession>
<proteinExistence type="predicted"/>
<feature type="domain" description="DUF3592" evidence="3">
    <location>
        <begin position="56"/>
        <end position="116"/>
    </location>
</feature>
<keyword evidence="2" id="KW-1133">Transmembrane helix</keyword>
<keyword evidence="2" id="KW-0812">Transmembrane</keyword>
<reference evidence="4 5" key="2">
    <citation type="submission" date="2024-08" db="EMBL/GenBank/DDBJ databases">
        <title>Phylogenomic analyses of a clade within the roseobacter group suggest taxonomic reassignments of species of the genera Aestuariivita, Citreicella, Loktanella, Nautella, Pelagibaca, Ruegeria, Thalassobius, Thiobacimonas and Tropicibacter, and the proposal o.</title>
        <authorList>
            <person name="Jeon C.O."/>
        </authorList>
    </citation>
    <scope>NUCLEOTIDE SEQUENCE [LARGE SCALE GENOMIC DNA]</scope>
    <source>
        <strain evidence="4 5">SS1-5</strain>
    </source>
</reference>
<feature type="region of interest" description="Disordered" evidence="1">
    <location>
        <begin position="230"/>
        <end position="249"/>
    </location>
</feature>
<dbReference type="InterPro" id="IPR021994">
    <property type="entry name" value="DUF3592"/>
</dbReference>
<dbReference type="AlphaFoldDB" id="A0AAN0MCX6"/>
<dbReference type="Pfam" id="PF12158">
    <property type="entry name" value="DUF3592"/>
    <property type="match status" value="1"/>
</dbReference>
<keyword evidence="2" id="KW-0472">Membrane</keyword>
<feature type="transmembrane region" description="Helical" evidence="2">
    <location>
        <begin position="12"/>
        <end position="37"/>
    </location>
</feature>
<feature type="transmembrane region" description="Helical" evidence="2">
    <location>
        <begin position="130"/>
        <end position="154"/>
    </location>
</feature>
<dbReference type="RefSeq" id="WP_342076489.1">
    <property type="nucleotide sequence ID" value="NZ_CP151767.2"/>
</dbReference>